<keyword evidence="17" id="KW-1185">Reference proteome</keyword>
<keyword evidence="4 12" id="KW-1134">Transmembrane beta strand</keyword>
<dbReference type="Proteomes" id="UP000078558">
    <property type="component" value="Chromosome I"/>
</dbReference>
<gene>
    <name evidence="15" type="ORF">ODI_01531</name>
    <name evidence="16" type="ORF">ODI_R3733</name>
</gene>
<evidence type="ECO:0000259" key="14">
    <source>
        <dbReference type="SMART" id="SM00965"/>
    </source>
</evidence>
<evidence type="ECO:0000256" key="13">
    <source>
        <dbReference type="RuleBase" id="RU003357"/>
    </source>
</evidence>
<sequence>MHFAPAFRRTALASSLKLALSAIVLGAPILLTPTVTHAQAQTRAYDIPGGPLGDVLGRYGREAGIMLSFRPELTEGRQSSGLKGSYSIGGGLDALLAGTGLRAVLQANGSYVLNSLPGAGAGANVLPTVTVTAATAADLPPAYAGGQVARGGGLGMLGTSDVMDIPFSTTNYTSQALEDQQARTLADVVVNEASVRVLTSSSGFSDDFQIRGFSMSSDDVGLNGLFGLASSNRMPAAIMERVEVLKGPGTLMNGIGPANSVGGGINIVTKRAGDEPLTRLTTTYESKSVLGIHADVGRRFGEQNRWGLRVNSVYRNGQTSLDNGRQEFGLGALALDYRGARLRWSLDAYTQRENTDNFRSQNGFQTGSRVIPDAPSGHRAIYNGTELMFRDSTIASRLEYDLSDKVTVYAAGGYRYGASEQDFPAARGTSAVSPTGDLSVTNAWYDAYSRTKTGEIGARTRFNTWGVKHALNLSASRLEQEKGNFFLSAPPASAQPSNIYHPVKLTPMTGERHRPGKASEATLSSIAVTDTLSFLDDRVLLTGGLRHQRVEMDAFNTSTGLRTSSYSDSTVTPLVGFVVKPLANVSVYGNYTAGLTTGSVAPNSAANAGESFPPAKTKQYEAGVKADWGPAMTTVSIFQIERPNSYTDTTTNIFSYGGEQRNRGLELAAVGEVVDGVRLMASATFYDAKQTKTNGGLNQGNKAVGVPDHTLNLGVGWDLPWVPGLNLNARAIHTAKVQLDAANTIQMPSWTRYDVGARYVTEVAGRSVVFRANVENVFNSNYWLASGSFATVAAPRTVLLSAQIDF</sequence>
<dbReference type="PROSITE" id="PS52016">
    <property type="entry name" value="TONB_DEPENDENT_REC_3"/>
    <property type="match status" value="1"/>
</dbReference>
<comment type="similarity">
    <text evidence="2 12 13">Belongs to the TonB-dependent receptor family.</text>
</comment>
<dbReference type="SMART" id="SM00965">
    <property type="entry name" value="STN"/>
    <property type="match status" value="1"/>
</dbReference>
<keyword evidence="11 12" id="KW-0998">Cell outer membrane</keyword>
<evidence type="ECO:0000256" key="8">
    <source>
        <dbReference type="ARBA" id="ARBA00023077"/>
    </source>
</evidence>
<evidence type="ECO:0000256" key="11">
    <source>
        <dbReference type="ARBA" id="ARBA00023237"/>
    </source>
</evidence>
<keyword evidence="5" id="KW-0410">Iron transport</keyword>
<dbReference type="Gene3D" id="2.40.170.20">
    <property type="entry name" value="TonB-dependent receptor, beta-barrel domain"/>
    <property type="match status" value="1"/>
</dbReference>
<feature type="domain" description="Secretin/TonB short N-terminal" evidence="14">
    <location>
        <begin position="65"/>
        <end position="116"/>
    </location>
</feature>
<evidence type="ECO:0000256" key="7">
    <source>
        <dbReference type="ARBA" id="ARBA00023004"/>
    </source>
</evidence>
<dbReference type="GO" id="GO:0009279">
    <property type="term" value="C:cell outer membrane"/>
    <property type="evidence" value="ECO:0007669"/>
    <property type="project" value="UniProtKB-SubCell"/>
</dbReference>
<dbReference type="InterPro" id="IPR036942">
    <property type="entry name" value="Beta-barrel_TonB_sf"/>
</dbReference>
<dbReference type="PANTHER" id="PTHR32552:SF82">
    <property type="entry name" value="FCUA PROTEIN"/>
    <property type="match status" value="1"/>
</dbReference>
<protein>
    <submittedName>
        <fullName evidence="15">Ferrichrome-iron receptor</fullName>
    </submittedName>
</protein>
<keyword evidence="7" id="KW-0408">Iron</keyword>
<evidence type="ECO:0000256" key="10">
    <source>
        <dbReference type="ARBA" id="ARBA00023170"/>
    </source>
</evidence>
<dbReference type="Pfam" id="PF07660">
    <property type="entry name" value="STN"/>
    <property type="match status" value="1"/>
</dbReference>
<keyword evidence="3 12" id="KW-0813">Transport</keyword>
<evidence type="ECO:0000256" key="9">
    <source>
        <dbReference type="ARBA" id="ARBA00023136"/>
    </source>
</evidence>
<accession>A0A1C3K389</accession>
<evidence type="ECO:0000313" key="15">
    <source>
        <dbReference type="EMBL" id="SBT25904.1"/>
    </source>
</evidence>
<dbReference type="KEGG" id="odi:ODI_R3733"/>
<evidence type="ECO:0000256" key="2">
    <source>
        <dbReference type="ARBA" id="ARBA00009810"/>
    </source>
</evidence>
<evidence type="ECO:0000313" key="16">
    <source>
        <dbReference type="EMBL" id="SOE51852.1"/>
    </source>
</evidence>
<evidence type="ECO:0000256" key="6">
    <source>
        <dbReference type="ARBA" id="ARBA00022692"/>
    </source>
</evidence>
<keyword evidence="10 15" id="KW-0675">Receptor</keyword>
<dbReference type="PANTHER" id="PTHR32552">
    <property type="entry name" value="FERRICHROME IRON RECEPTOR-RELATED"/>
    <property type="match status" value="1"/>
</dbReference>
<organism evidence="15 17">
    <name type="scientific">Orrella dioscoreae</name>
    <dbReference type="NCBI Taxonomy" id="1851544"/>
    <lineage>
        <taxon>Bacteria</taxon>
        <taxon>Pseudomonadati</taxon>
        <taxon>Pseudomonadota</taxon>
        <taxon>Betaproteobacteria</taxon>
        <taxon>Burkholderiales</taxon>
        <taxon>Alcaligenaceae</taxon>
        <taxon>Orrella</taxon>
    </lineage>
</organism>
<dbReference type="EMBL" id="FLRC01000022">
    <property type="protein sequence ID" value="SBT25904.1"/>
    <property type="molecule type" value="Genomic_DNA"/>
</dbReference>
<evidence type="ECO:0000256" key="4">
    <source>
        <dbReference type="ARBA" id="ARBA00022452"/>
    </source>
</evidence>
<proteinExistence type="inferred from homology"/>
<dbReference type="Pfam" id="PF07715">
    <property type="entry name" value="Plug"/>
    <property type="match status" value="1"/>
</dbReference>
<dbReference type="NCBIfam" id="TIGR01783">
    <property type="entry name" value="TonB-siderophor"/>
    <property type="match status" value="1"/>
</dbReference>
<dbReference type="RefSeq" id="WP_173719684.1">
    <property type="nucleotide sequence ID" value="NZ_LT907988.1"/>
</dbReference>
<keyword evidence="8 13" id="KW-0798">TonB box</keyword>
<dbReference type="InterPro" id="IPR011662">
    <property type="entry name" value="Secretin/TonB_short_N"/>
</dbReference>
<dbReference type="GO" id="GO:0015891">
    <property type="term" value="P:siderophore transport"/>
    <property type="evidence" value="ECO:0007669"/>
    <property type="project" value="InterPro"/>
</dbReference>
<dbReference type="EMBL" id="LT907988">
    <property type="protein sequence ID" value="SOE51852.1"/>
    <property type="molecule type" value="Genomic_DNA"/>
</dbReference>
<reference evidence="16 17" key="2">
    <citation type="submission" date="2017-08" db="EMBL/GenBank/DDBJ databases">
        <authorList>
            <person name="de Groot N.N."/>
        </authorList>
    </citation>
    <scope>NUCLEOTIDE SEQUENCE [LARGE SCALE GENOMIC DNA]</scope>
    <source>
        <strain evidence="16">Orrdi1</strain>
    </source>
</reference>
<dbReference type="InterPro" id="IPR037066">
    <property type="entry name" value="Plug_dom_sf"/>
</dbReference>
<keyword evidence="9 12" id="KW-0472">Membrane</keyword>
<evidence type="ECO:0000256" key="1">
    <source>
        <dbReference type="ARBA" id="ARBA00004571"/>
    </source>
</evidence>
<dbReference type="InterPro" id="IPR012910">
    <property type="entry name" value="Plug_dom"/>
</dbReference>
<evidence type="ECO:0000256" key="3">
    <source>
        <dbReference type="ARBA" id="ARBA00022448"/>
    </source>
</evidence>
<dbReference type="GO" id="GO:0015344">
    <property type="term" value="F:siderophore uptake transmembrane transporter activity"/>
    <property type="evidence" value="ECO:0007669"/>
    <property type="project" value="TreeGrafter"/>
</dbReference>
<dbReference type="STRING" id="1851544.ODI_01531"/>
<evidence type="ECO:0000256" key="12">
    <source>
        <dbReference type="PROSITE-ProRule" id="PRU01360"/>
    </source>
</evidence>
<keyword evidence="6 12" id="KW-0812">Transmembrane</keyword>
<evidence type="ECO:0000313" key="17">
    <source>
        <dbReference type="Proteomes" id="UP000078558"/>
    </source>
</evidence>
<reference evidence="15 17" key="1">
    <citation type="submission" date="2016-06" db="EMBL/GenBank/DDBJ databases">
        <authorList>
            <person name="Kjaerup R.B."/>
            <person name="Dalgaard T.S."/>
            <person name="Juul-Madsen H.R."/>
        </authorList>
    </citation>
    <scope>NUCLEOTIDE SEQUENCE [LARGE SCALE GENOMIC DNA]</scope>
    <source>
        <strain evidence="15">Orrdi1</strain>
    </source>
</reference>
<dbReference type="GO" id="GO:0038023">
    <property type="term" value="F:signaling receptor activity"/>
    <property type="evidence" value="ECO:0007669"/>
    <property type="project" value="InterPro"/>
</dbReference>
<dbReference type="InterPro" id="IPR039426">
    <property type="entry name" value="TonB-dep_rcpt-like"/>
</dbReference>
<comment type="subcellular location">
    <subcellularLocation>
        <location evidence="1 12">Cell outer membrane</location>
        <topology evidence="1 12">Multi-pass membrane protein</topology>
    </subcellularLocation>
</comment>
<dbReference type="Pfam" id="PF00593">
    <property type="entry name" value="TonB_dep_Rec_b-barrel"/>
    <property type="match status" value="1"/>
</dbReference>
<evidence type="ECO:0000256" key="5">
    <source>
        <dbReference type="ARBA" id="ARBA00022496"/>
    </source>
</evidence>
<dbReference type="SUPFAM" id="SSF56935">
    <property type="entry name" value="Porins"/>
    <property type="match status" value="1"/>
</dbReference>
<dbReference type="Gene3D" id="2.170.130.10">
    <property type="entry name" value="TonB-dependent receptor, plug domain"/>
    <property type="match status" value="1"/>
</dbReference>
<name>A0A1C3K389_9BURK</name>
<dbReference type="Gene3D" id="3.55.50.30">
    <property type="match status" value="1"/>
</dbReference>
<dbReference type="CDD" id="cd01347">
    <property type="entry name" value="ligand_gated_channel"/>
    <property type="match status" value="1"/>
</dbReference>
<dbReference type="InterPro" id="IPR010105">
    <property type="entry name" value="TonB_sidphr_rcpt"/>
</dbReference>
<dbReference type="InterPro" id="IPR000531">
    <property type="entry name" value="Beta-barrel_TonB"/>
</dbReference>
<keyword evidence="5" id="KW-0406">Ion transport</keyword>
<dbReference type="AlphaFoldDB" id="A0A1C3K389"/>